<feature type="region of interest" description="Disordered" evidence="1">
    <location>
        <begin position="1"/>
        <end position="47"/>
    </location>
</feature>
<gene>
    <name evidence="2" type="ORF">SLNWT_4654</name>
</gene>
<reference evidence="2 3" key="1">
    <citation type="submission" date="2015-01" db="EMBL/GenBank/DDBJ databases">
        <title>Enhanced salinomycin production by adjusting the supply of polyketide extender units in Streptomyce albus DSM 41398.</title>
        <authorList>
            <person name="Lu C."/>
        </authorList>
    </citation>
    <scope>NUCLEOTIDE SEQUENCE [LARGE SCALE GENOMIC DNA]</scope>
    <source>
        <strain evidence="3">ATCC 21838 / DSM 41398 / FERM P-419 / JCM 4703 / NBRC 107858</strain>
    </source>
</reference>
<dbReference type="EMBL" id="CP010519">
    <property type="protein sequence ID" value="AJE85030.1"/>
    <property type="molecule type" value="Genomic_DNA"/>
</dbReference>
<accession>A0A0B5F0A3</accession>
<dbReference type="AlphaFoldDB" id="A0A0B5F0A3"/>
<organism evidence="2 3">
    <name type="scientific">Streptomyces albus (strain ATCC 21838 / DSM 41398 / FERM P-419 / JCM 4703 / NBRC 107858)</name>
    <dbReference type="NCBI Taxonomy" id="1081613"/>
    <lineage>
        <taxon>Bacteria</taxon>
        <taxon>Bacillati</taxon>
        <taxon>Actinomycetota</taxon>
        <taxon>Actinomycetes</taxon>
        <taxon>Kitasatosporales</taxon>
        <taxon>Streptomycetaceae</taxon>
        <taxon>Streptomyces</taxon>
    </lineage>
</organism>
<keyword evidence="3" id="KW-1185">Reference proteome</keyword>
<evidence type="ECO:0000313" key="3">
    <source>
        <dbReference type="Proteomes" id="UP000031523"/>
    </source>
</evidence>
<name>A0A0B5F0A3_STRA4</name>
<protein>
    <submittedName>
        <fullName evidence="2">Uncharacterized protein</fullName>
    </submittedName>
</protein>
<dbReference type="KEGG" id="sals:SLNWT_4654"/>
<evidence type="ECO:0000313" key="2">
    <source>
        <dbReference type="EMBL" id="AJE85030.1"/>
    </source>
</evidence>
<dbReference type="Proteomes" id="UP000031523">
    <property type="component" value="Chromosome"/>
</dbReference>
<evidence type="ECO:0000256" key="1">
    <source>
        <dbReference type="SAM" id="MobiDB-lite"/>
    </source>
</evidence>
<proteinExistence type="predicted"/>
<sequence length="47" mass="5477">MRGRTGWWCGRHRARGHRSVNSSRAGRRCDPYARTPRTGRSVQPVKR</sequence>